<dbReference type="Proteomes" id="UP000010483">
    <property type="component" value="Chromosome"/>
</dbReference>
<reference evidence="7" key="1">
    <citation type="journal article" date="2013" name="Proc. Natl. Acad. Sci. U.S.A.">
        <title>Improving the coverage of the cyanobacterial phylum using diversity-driven genome sequencing.</title>
        <authorList>
            <person name="Shih P.M."/>
            <person name="Wu D."/>
            <person name="Latifi A."/>
            <person name="Axen S.D."/>
            <person name="Fewer D.P."/>
            <person name="Talla E."/>
            <person name="Calteau A."/>
            <person name="Cai F."/>
            <person name="Tandeau de Marsac N."/>
            <person name="Rippka R."/>
            <person name="Herdman M."/>
            <person name="Sivonen K."/>
            <person name="Coursin T."/>
            <person name="Laurent T."/>
            <person name="Goodwin L."/>
            <person name="Nolan M."/>
            <person name="Davenport K.W."/>
            <person name="Han C.S."/>
            <person name="Rubin E.M."/>
            <person name="Eisen J.A."/>
            <person name="Woyke T."/>
            <person name="Gugger M."/>
            <person name="Kerfeld C.A."/>
        </authorList>
    </citation>
    <scope>NUCLEOTIDE SEQUENCE [LARGE SCALE GENOMIC DNA]</scope>
    <source>
        <strain evidence="7">ATCC 29140 / PCC 7202</strain>
    </source>
</reference>
<dbReference type="AlphaFoldDB" id="K9YP87"/>
<dbReference type="Pfam" id="PF13531">
    <property type="entry name" value="SBP_bac_11"/>
    <property type="match status" value="1"/>
</dbReference>
<feature type="binding site" evidence="5">
    <location>
        <position position="193"/>
    </location>
    <ligand>
        <name>molybdate</name>
        <dbReference type="ChEBI" id="CHEBI:36264"/>
    </ligand>
</feature>
<feature type="binding site" evidence="5">
    <location>
        <position position="146"/>
    </location>
    <ligand>
        <name>molybdate</name>
        <dbReference type="ChEBI" id="CHEBI:36264"/>
    </ligand>
</feature>
<protein>
    <submittedName>
        <fullName evidence="6">Molybdenum ABC transporter, periplasmic molybdate-binding protein</fullName>
    </submittedName>
</protein>
<gene>
    <name evidence="6" type="ordered locus">Cyast_2261</name>
</gene>
<feature type="binding site" evidence="5">
    <location>
        <position position="175"/>
    </location>
    <ligand>
        <name>molybdate</name>
        <dbReference type="ChEBI" id="CHEBI:36264"/>
    </ligand>
</feature>
<dbReference type="STRING" id="292563.Cyast_2261"/>
<evidence type="ECO:0000313" key="7">
    <source>
        <dbReference type="Proteomes" id="UP000010483"/>
    </source>
</evidence>
<keyword evidence="2 5" id="KW-0500">Molybdenum</keyword>
<dbReference type="GO" id="GO:0015689">
    <property type="term" value="P:molybdate ion transport"/>
    <property type="evidence" value="ECO:0007669"/>
    <property type="project" value="InterPro"/>
</dbReference>
<keyword evidence="7" id="KW-1185">Reference proteome</keyword>
<dbReference type="NCBIfam" id="TIGR01256">
    <property type="entry name" value="modA"/>
    <property type="match status" value="1"/>
</dbReference>
<keyword evidence="4" id="KW-0732">Signal</keyword>
<dbReference type="EMBL" id="CP003940">
    <property type="protein sequence ID" value="AFZ48210.1"/>
    <property type="molecule type" value="Genomic_DNA"/>
</dbReference>
<dbReference type="PANTHER" id="PTHR30632">
    <property type="entry name" value="MOLYBDATE-BINDING PERIPLASMIC PROTEIN"/>
    <property type="match status" value="1"/>
</dbReference>
<dbReference type="HOGENOM" id="CLU_065520_3_1_3"/>
<dbReference type="KEGG" id="csn:Cyast_2261"/>
<dbReference type="BioCyc" id="CSTA292563:G1353-2265-MONOMER"/>
<dbReference type="GO" id="GO:0030973">
    <property type="term" value="F:molybdate ion binding"/>
    <property type="evidence" value="ECO:0007669"/>
    <property type="project" value="TreeGrafter"/>
</dbReference>
<evidence type="ECO:0000256" key="1">
    <source>
        <dbReference type="ARBA" id="ARBA00009175"/>
    </source>
</evidence>
<dbReference type="GO" id="GO:1901359">
    <property type="term" value="F:tungstate binding"/>
    <property type="evidence" value="ECO:0007669"/>
    <property type="project" value="UniProtKB-ARBA"/>
</dbReference>
<dbReference type="FunFam" id="3.40.190.10:FF:000035">
    <property type="entry name" value="Molybdate ABC transporter substrate-binding protein"/>
    <property type="match status" value="1"/>
</dbReference>
<evidence type="ECO:0000256" key="2">
    <source>
        <dbReference type="ARBA" id="ARBA00022505"/>
    </source>
</evidence>
<organism evidence="6 7">
    <name type="scientific">Cyanobacterium stanieri (strain ATCC 29140 / PCC 7202)</name>
    <dbReference type="NCBI Taxonomy" id="292563"/>
    <lineage>
        <taxon>Bacteria</taxon>
        <taxon>Bacillati</taxon>
        <taxon>Cyanobacteriota</taxon>
        <taxon>Cyanophyceae</taxon>
        <taxon>Oscillatoriophycideae</taxon>
        <taxon>Chroococcales</taxon>
        <taxon>Geminocystaceae</taxon>
        <taxon>Cyanobacterium</taxon>
    </lineage>
</organism>
<feature type="binding site" evidence="5">
    <location>
        <position position="41"/>
    </location>
    <ligand>
        <name>molybdate</name>
        <dbReference type="ChEBI" id="CHEBI:36264"/>
    </ligand>
</feature>
<evidence type="ECO:0000256" key="4">
    <source>
        <dbReference type="ARBA" id="ARBA00022729"/>
    </source>
</evidence>
<dbReference type="PANTHER" id="PTHR30632:SF0">
    <property type="entry name" value="SULFATE-BINDING PROTEIN"/>
    <property type="match status" value="1"/>
</dbReference>
<dbReference type="InterPro" id="IPR050682">
    <property type="entry name" value="ModA/WtpA"/>
</dbReference>
<evidence type="ECO:0000313" key="6">
    <source>
        <dbReference type="EMBL" id="AFZ48210.1"/>
    </source>
</evidence>
<dbReference type="Gene3D" id="3.40.190.10">
    <property type="entry name" value="Periplasmic binding protein-like II"/>
    <property type="match status" value="2"/>
</dbReference>
<name>K9YP87_CYASC</name>
<dbReference type="InterPro" id="IPR005950">
    <property type="entry name" value="ModA"/>
</dbReference>
<dbReference type="GO" id="GO:0046872">
    <property type="term" value="F:metal ion binding"/>
    <property type="evidence" value="ECO:0007669"/>
    <property type="project" value="UniProtKB-KW"/>
</dbReference>
<evidence type="ECO:0000256" key="5">
    <source>
        <dbReference type="PIRSR" id="PIRSR004846-1"/>
    </source>
</evidence>
<dbReference type="eggNOG" id="COG0725">
    <property type="taxonomic scope" value="Bacteria"/>
</dbReference>
<comment type="similarity">
    <text evidence="1">Belongs to the bacterial solute-binding protein ModA family.</text>
</comment>
<feature type="binding site" evidence="5">
    <location>
        <position position="64"/>
    </location>
    <ligand>
        <name>molybdate</name>
        <dbReference type="ChEBI" id="CHEBI:36264"/>
    </ligand>
</feature>
<dbReference type="SUPFAM" id="SSF53850">
    <property type="entry name" value="Periplasmic binding protein-like II"/>
    <property type="match status" value="1"/>
</dbReference>
<evidence type="ECO:0000256" key="3">
    <source>
        <dbReference type="ARBA" id="ARBA00022723"/>
    </source>
</evidence>
<dbReference type="PIRSF" id="PIRSF004846">
    <property type="entry name" value="ModA"/>
    <property type="match status" value="1"/>
</dbReference>
<sequence>MILINQIIKYSLHFLASILLLISCTPQNNSSPTILVGAAASLESVLTEIDQLYPDNIEYTFASSGILQQQIEQGANIDLFISASSRQMDALEEKNLLMPQTRTNLLTNQIVLITAIDNPITISDFNQLNTDNVNLISMGEPNSVPAGQYGKEILDNLNLFESLQSQSKLLFANNVRATLTHVETGNADVGIVYLTDAQSSNQVRIIATGDSHLHSPIIYPVAITQNSQNLAQAQKYLEFLKTEEIENIFTRYGFGVNNG</sequence>
<accession>K9YP87</accession>
<proteinExistence type="inferred from homology"/>
<dbReference type="PATRIC" id="fig|292563.3.peg.2362"/>
<keyword evidence="3 5" id="KW-0479">Metal-binding</keyword>